<dbReference type="PANTHER" id="PTHR10993:SF7">
    <property type="entry name" value="LIPOYLTRANSFERASE 2, MITOCHONDRIAL-RELATED"/>
    <property type="match status" value="1"/>
</dbReference>
<dbReference type="CDD" id="cd16444">
    <property type="entry name" value="LipB"/>
    <property type="match status" value="1"/>
</dbReference>
<dbReference type="NCBIfam" id="TIGR00214">
    <property type="entry name" value="lipB"/>
    <property type="match status" value="1"/>
</dbReference>
<accession>A0A382NY48</accession>
<dbReference type="InterPro" id="IPR000544">
    <property type="entry name" value="Octanoyltransferase"/>
</dbReference>
<feature type="domain" description="BPL/LPL catalytic" evidence="5">
    <location>
        <begin position="31"/>
        <end position="206"/>
    </location>
</feature>
<keyword evidence="3" id="KW-0808">Transferase</keyword>
<dbReference type="UniPathway" id="UPA00538">
    <property type="reaction ID" value="UER00592"/>
</dbReference>
<dbReference type="EC" id="2.3.1.181" evidence="2"/>
<dbReference type="PIRSF" id="PIRSF016262">
    <property type="entry name" value="LPLase"/>
    <property type="match status" value="1"/>
</dbReference>
<dbReference type="GO" id="GO:0033819">
    <property type="term" value="F:lipoyl(octanoyl) transferase activity"/>
    <property type="evidence" value="ECO:0007669"/>
    <property type="project" value="UniProtKB-EC"/>
</dbReference>
<dbReference type="AlphaFoldDB" id="A0A382NY48"/>
<dbReference type="Pfam" id="PF21948">
    <property type="entry name" value="LplA-B_cat"/>
    <property type="match status" value="1"/>
</dbReference>
<evidence type="ECO:0000256" key="3">
    <source>
        <dbReference type="ARBA" id="ARBA00022679"/>
    </source>
</evidence>
<dbReference type="PANTHER" id="PTHR10993">
    <property type="entry name" value="OCTANOYLTRANSFERASE"/>
    <property type="match status" value="1"/>
</dbReference>
<dbReference type="PROSITE" id="PS51733">
    <property type="entry name" value="BPL_LPL_CATALYTIC"/>
    <property type="match status" value="1"/>
</dbReference>
<dbReference type="HAMAP" id="MF_00013">
    <property type="entry name" value="LipB"/>
    <property type="match status" value="1"/>
</dbReference>
<gene>
    <name evidence="6" type="ORF">METZ01_LOCUS317345</name>
</gene>
<evidence type="ECO:0000256" key="2">
    <source>
        <dbReference type="ARBA" id="ARBA00012334"/>
    </source>
</evidence>
<evidence type="ECO:0000256" key="1">
    <source>
        <dbReference type="ARBA" id="ARBA00004821"/>
    </source>
</evidence>
<dbReference type="SUPFAM" id="SSF55681">
    <property type="entry name" value="Class II aaRS and biotin synthetases"/>
    <property type="match status" value="1"/>
</dbReference>
<dbReference type="InterPro" id="IPR020605">
    <property type="entry name" value="Octanoyltransferase_CS"/>
</dbReference>
<dbReference type="InterPro" id="IPR004143">
    <property type="entry name" value="BPL_LPL_catalytic"/>
</dbReference>
<sequence length="228" mass="25468">MNEMCVCRVGRAEFGQVWAWQEALRERRREGQIPDILLLVEHPATYTCGRATPPEHLLSEELDVVPIDRGGSVTFHGPGQLVAYPIVDLRPRGRDVHQYLRDLEVVLIETLGIYDLEGEARSGLTGAWVGGRKVASIGIHVRHWITAHGLALNVSTDLQYFAAIRPCGLGSEEMSTMEALLGRIIDMAEVESVLLRAFADVFAFELTEIDRDELQALYCPSRSERMPS</sequence>
<dbReference type="EMBL" id="UINC01102680">
    <property type="protein sequence ID" value="SVC64491.1"/>
    <property type="molecule type" value="Genomic_DNA"/>
</dbReference>
<dbReference type="PROSITE" id="PS01313">
    <property type="entry name" value="LIPB"/>
    <property type="match status" value="1"/>
</dbReference>
<name>A0A382NY48_9ZZZZ</name>
<dbReference type="NCBIfam" id="NF010925">
    <property type="entry name" value="PRK14345.1"/>
    <property type="match status" value="1"/>
</dbReference>
<reference evidence="6" key="1">
    <citation type="submission" date="2018-05" db="EMBL/GenBank/DDBJ databases">
        <authorList>
            <person name="Lanie J.A."/>
            <person name="Ng W.-L."/>
            <person name="Kazmierczak K.M."/>
            <person name="Andrzejewski T.M."/>
            <person name="Davidsen T.M."/>
            <person name="Wayne K.J."/>
            <person name="Tettelin H."/>
            <person name="Glass J.I."/>
            <person name="Rusch D."/>
            <person name="Podicherti R."/>
            <person name="Tsui H.-C.T."/>
            <person name="Winkler M.E."/>
        </authorList>
    </citation>
    <scope>NUCLEOTIDE SEQUENCE</scope>
</reference>
<dbReference type="InterPro" id="IPR045864">
    <property type="entry name" value="aa-tRNA-synth_II/BPL/LPL"/>
</dbReference>
<dbReference type="GO" id="GO:0009249">
    <property type="term" value="P:protein lipoylation"/>
    <property type="evidence" value="ECO:0007669"/>
    <property type="project" value="InterPro"/>
</dbReference>
<protein>
    <recommendedName>
        <fullName evidence="2">lipoyl(octanoyl) transferase</fullName>
        <ecNumber evidence="2">2.3.1.181</ecNumber>
    </recommendedName>
</protein>
<dbReference type="Gene3D" id="3.30.930.10">
    <property type="entry name" value="Bira Bifunctional Protein, Domain 2"/>
    <property type="match status" value="1"/>
</dbReference>
<evidence type="ECO:0000259" key="5">
    <source>
        <dbReference type="PROSITE" id="PS51733"/>
    </source>
</evidence>
<keyword evidence="4" id="KW-0012">Acyltransferase</keyword>
<evidence type="ECO:0000256" key="4">
    <source>
        <dbReference type="ARBA" id="ARBA00023315"/>
    </source>
</evidence>
<proteinExistence type="inferred from homology"/>
<evidence type="ECO:0000313" key="6">
    <source>
        <dbReference type="EMBL" id="SVC64491.1"/>
    </source>
</evidence>
<comment type="pathway">
    <text evidence="1">Protein modification; protein lipoylation via endogenous pathway; protein N(6)-(lipoyl)lysine from octanoyl-[acyl-carrier-protein]: step 1/2.</text>
</comment>
<organism evidence="6">
    <name type="scientific">marine metagenome</name>
    <dbReference type="NCBI Taxonomy" id="408172"/>
    <lineage>
        <taxon>unclassified sequences</taxon>
        <taxon>metagenomes</taxon>
        <taxon>ecological metagenomes</taxon>
    </lineage>
</organism>